<organism evidence="2 3">
    <name type="scientific">Kalanchoe fedtschenkoi</name>
    <name type="common">Lavender scallops</name>
    <name type="synonym">South American air plant</name>
    <dbReference type="NCBI Taxonomy" id="63787"/>
    <lineage>
        <taxon>Eukaryota</taxon>
        <taxon>Viridiplantae</taxon>
        <taxon>Streptophyta</taxon>
        <taxon>Embryophyta</taxon>
        <taxon>Tracheophyta</taxon>
        <taxon>Spermatophyta</taxon>
        <taxon>Magnoliopsida</taxon>
        <taxon>eudicotyledons</taxon>
        <taxon>Gunneridae</taxon>
        <taxon>Pentapetalae</taxon>
        <taxon>Saxifragales</taxon>
        <taxon>Crassulaceae</taxon>
        <taxon>Kalanchoe</taxon>
    </lineage>
</organism>
<reference evidence="2" key="1">
    <citation type="submission" date="2021-01" db="UniProtKB">
        <authorList>
            <consortium name="EnsemblPlants"/>
        </authorList>
    </citation>
    <scope>IDENTIFICATION</scope>
</reference>
<keyword evidence="3" id="KW-1185">Reference proteome</keyword>
<evidence type="ECO:0000313" key="3">
    <source>
        <dbReference type="Proteomes" id="UP000594263"/>
    </source>
</evidence>
<dbReference type="PANTHER" id="PTHR46798:SF3">
    <property type="entry name" value="RING FINGER FAMILY PROTEIN"/>
    <property type="match status" value="1"/>
</dbReference>
<evidence type="ECO:0000313" key="2">
    <source>
        <dbReference type="EnsemblPlants" id="Kaladp0022s0191.1.v1.1"/>
    </source>
</evidence>
<dbReference type="GO" id="GO:0004842">
    <property type="term" value="F:ubiquitin-protein transferase activity"/>
    <property type="evidence" value="ECO:0007669"/>
    <property type="project" value="InterPro"/>
</dbReference>
<feature type="region of interest" description="Disordered" evidence="1">
    <location>
        <begin position="150"/>
        <end position="180"/>
    </location>
</feature>
<sequence length="272" mass="29327">MEQTSVSSGSNPCPYIAYVSPVNLSSSNVGTNVSDGSNFNSRWTGNEVPTSYSLPAIDVHYHSWDLPPHFTGTSSRSGGGVEQTSVPPINQRPSRPTADLPRSASFMQPPQVGHSFGARAGSAVSSTMISPYPGSNARARDRVQALQAYYQQPNTAPSSRTPSMSGSSRRASHRGLAQVGSLAPASHQLSGFQYVQSSASSSRNYMEAENPSSSGFHAWDRDQTSSFPSNQIEREATWGTTFHHRSAPETGIRFSGYRQRCASERTSSQNRS</sequence>
<feature type="region of interest" description="Disordered" evidence="1">
    <location>
        <begin position="203"/>
        <end position="225"/>
    </location>
</feature>
<proteinExistence type="predicted"/>
<dbReference type="Proteomes" id="UP000594263">
    <property type="component" value="Unplaced"/>
</dbReference>
<accession>A0A7N0T508</accession>
<feature type="region of interest" description="Disordered" evidence="1">
    <location>
        <begin position="70"/>
        <end position="99"/>
    </location>
</feature>
<feature type="region of interest" description="Disordered" evidence="1">
    <location>
        <begin position="237"/>
        <end position="272"/>
    </location>
</feature>
<protein>
    <submittedName>
        <fullName evidence="2">Uncharacterized protein</fullName>
    </submittedName>
</protein>
<dbReference type="Gramene" id="Kaladp0022s0191.1.v1.1">
    <property type="protein sequence ID" value="Kaladp0022s0191.1.v1.1"/>
    <property type="gene ID" value="Kaladp0022s0191.v1.1"/>
</dbReference>
<feature type="compositionally biased region" description="Polar residues" evidence="1">
    <location>
        <begin position="71"/>
        <end position="94"/>
    </location>
</feature>
<name>A0A7N0T508_KALFE</name>
<dbReference type="PANTHER" id="PTHR46798">
    <property type="entry name" value="OS09G0511500 PROTEIN"/>
    <property type="match status" value="1"/>
</dbReference>
<feature type="compositionally biased region" description="Polar residues" evidence="1">
    <location>
        <begin position="203"/>
        <end position="215"/>
    </location>
</feature>
<dbReference type="OMA" id="EWVHEED"/>
<dbReference type="InterPro" id="IPR044274">
    <property type="entry name" value="RFI2"/>
</dbReference>
<dbReference type="EnsemblPlants" id="Kaladp0022s0191.1.v1.1">
    <property type="protein sequence ID" value="Kaladp0022s0191.1.v1.1"/>
    <property type="gene ID" value="Kaladp0022s0191.v1.1"/>
</dbReference>
<dbReference type="AlphaFoldDB" id="A0A7N0T508"/>
<evidence type="ECO:0000256" key="1">
    <source>
        <dbReference type="SAM" id="MobiDB-lite"/>
    </source>
</evidence>
<feature type="compositionally biased region" description="Low complexity" evidence="1">
    <location>
        <begin position="158"/>
        <end position="169"/>
    </location>
</feature>